<gene>
    <name evidence="3" type="ORF">C7212DRAFT_305077</name>
</gene>
<evidence type="ECO:0000313" key="4">
    <source>
        <dbReference type="Proteomes" id="UP000246991"/>
    </source>
</evidence>
<evidence type="ECO:0000313" key="3">
    <source>
        <dbReference type="EMBL" id="PWW79709.1"/>
    </source>
</evidence>
<sequence>MEPPPNMSVSIIKQNTPVHMPRERSDDEIVDKSEEQEELRVPELRNWFWSHPRTTVMWYGSTAVGAVVGRGGAGRFFLDQKDME</sequence>
<evidence type="ECO:0000256" key="2">
    <source>
        <dbReference type="SAM" id="Phobius"/>
    </source>
</evidence>
<feature type="compositionally biased region" description="Polar residues" evidence="1">
    <location>
        <begin position="7"/>
        <end position="17"/>
    </location>
</feature>
<accession>A0A317SZ59</accession>
<feature type="compositionally biased region" description="Basic and acidic residues" evidence="1">
    <location>
        <begin position="20"/>
        <end position="36"/>
    </location>
</feature>
<feature type="region of interest" description="Disordered" evidence="1">
    <location>
        <begin position="1"/>
        <end position="36"/>
    </location>
</feature>
<protein>
    <submittedName>
        <fullName evidence="3">Uncharacterized protein</fullName>
    </submittedName>
</protein>
<dbReference type="EMBL" id="PYWC01000006">
    <property type="protein sequence ID" value="PWW79709.1"/>
    <property type="molecule type" value="Genomic_DNA"/>
</dbReference>
<evidence type="ECO:0000256" key="1">
    <source>
        <dbReference type="SAM" id="MobiDB-lite"/>
    </source>
</evidence>
<feature type="transmembrane region" description="Helical" evidence="2">
    <location>
        <begin position="56"/>
        <end position="78"/>
    </location>
</feature>
<comment type="caution">
    <text evidence="3">The sequence shown here is derived from an EMBL/GenBank/DDBJ whole genome shotgun (WGS) entry which is preliminary data.</text>
</comment>
<keyword evidence="4" id="KW-1185">Reference proteome</keyword>
<dbReference type="Proteomes" id="UP000246991">
    <property type="component" value="Unassembled WGS sequence"/>
</dbReference>
<reference evidence="3 4" key="1">
    <citation type="submission" date="2018-03" db="EMBL/GenBank/DDBJ databases">
        <title>Genomes of Pezizomycetes fungi and the evolution of truffles.</title>
        <authorList>
            <person name="Murat C."/>
            <person name="Payen T."/>
            <person name="Noel B."/>
            <person name="Kuo A."/>
            <person name="Martin F.M."/>
        </authorList>
    </citation>
    <scope>NUCLEOTIDE SEQUENCE [LARGE SCALE GENOMIC DNA]</scope>
    <source>
        <strain evidence="3">091103-1</strain>
    </source>
</reference>
<proteinExistence type="predicted"/>
<name>A0A317SZ59_9PEZI</name>
<keyword evidence="2" id="KW-1133">Transmembrane helix</keyword>
<dbReference type="AlphaFoldDB" id="A0A317SZ59"/>
<keyword evidence="2" id="KW-0812">Transmembrane</keyword>
<keyword evidence="2" id="KW-0472">Membrane</keyword>
<organism evidence="3 4">
    <name type="scientific">Tuber magnatum</name>
    <name type="common">white Piedmont truffle</name>
    <dbReference type="NCBI Taxonomy" id="42249"/>
    <lineage>
        <taxon>Eukaryota</taxon>
        <taxon>Fungi</taxon>
        <taxon>Dikarya</taxon>
        <taxon>Ascomycota</taxon>
        <taxon>Pezizomycotina</taxon>
        <taxon>Pezizomycetes</taxon>
        <taxon>Pezizales</taxon>
        <taxon>Tuberaceae</taxon>
        <taxon>Tuber</taxon>
    </lineage>
</organism>